<keyword evidence="1" id="KW-0378">Hydrolase</keyword>
<evidence type="ECO:0000256" key="3">
    <source>
        <dbReference type="SAM" id="Coils"/>
    </source>
</evidence>
<dbReference type="InterPro" id="IPR052016">
    <property type="entry name" value="Bact_Sigma-Reg"/>
</dbReference>
<dbReference type="GO" id="GO:0000160">
    <property type="term" value="P:phosphorelay signal transduction system"/>
    <property type="evidence" value="ECO:0007669"/>
    <property type="project" value="InterPro"/>
</dbReference>
<evidence type="ECO:0000256" key="1">
    <source>
        <dbReference type="ARBA" id="ARBA00022801"/>
    </source>
</evidence>
<feature type="domain" description="Response regulatory" evidence="4">
    <location>
        <begin position="24"/>
        <end position="140"/>
    </location>
</feature>
<dbReference type="AlphaFoldDB" id="A0A1W6CVG3"/>
<keyword evidence="3" id="KW-0175">Coiled coil</keyword>
<dbReference type="PROSITE" id="PS50110">
    <property type="entry name" value="RESPONSE_REGULATORY"/>
    <property type="match status" value="1"/>
</dbReference>
<accession>A0A1W6CVG3</accession>
<dbReference type="InterPro" id="IPR001789">
    <property type="entry name" value="Sig_transdc_resp-reg_receiver"/>
</dbReference>
<dbReference type="Proteomes" id="UP000193017">
    <property type="component" value="Chromosome"/>
</dbReference>
<dbReference type="InterPro" id="IPR001932">
    <property type="entry name" value="PPM-type_phosphatase-like_dom"/>
</dbReference>
<evidence type="ECO:0000259" key="4">
    <source>
        <dbReference type="PROSITE" id="PS50110"/>
    </source>
</evidence>
<feature type="modified residue" description="4-aspartylphosphate" evidence="2">
    <location>
        <position position="73"/>
    </location>
</feature>
<protein>
    <submittedName>
        <fullName evidence="5">Fused response regulator/phosphatase</fullName>
    </submittedName>
</protein>
<dbReference type="PANTHER" id="PTHR43156:SF2">
    <property type="entry name" value="STAGE II SPORULATION PROTEIN E"/>
    <property type="match status" value="1"/>
</dbReference>
<evidence type="ECO:0000313" key="5">
    <source>
        <dbReference type="EMBL" id="ARJ68841.1"/>
    </source>
</evidence>
<proteinExistence type="predicted"/>
<dbReference type="GO" id="GO:0016791">
    <property type="term" value="F:phosphatase activity"/>
    <property type="evidence" value="ECO:0007669"/>
    <property type="project" value="TreeGrafter"/>
</dbReference>
<feature type="coiled-coil region" evidence="3">
    <location>
        <begin position="149"/>
        <end position="183"/>
    </location>
</feature>
<dbReference type="SUPFAM" id="SSF52172">
    <property type="entry name" value="CheY-like"/>
    <property type="match status" value="1"/>
</dbReference>
<dbReference type="InterPro" id="IPR036457">
    <property type="entry name" value="PPM-type-like_dom_sf"/>
</dbReference>
<dbReference type="EMBL" id="CP020612">
    <property type="protein sequence ID" value="ARJ68841.1"/>
    <property type="molecule type" value="Genomic_DNA"/>
</dbReference>
<dbReference type="KEGG" id="pcon:B0A89_03540"/>
<dbReference type="SUPFAM" id="SSF81606">
    <property type="entry name" value="PP2C-like"/>
    <property type="match status" value="1"/>
</dbReference>
<dbReference type="Pfam" id="PF07228">
    <property type="entry name" value="SpoIIE"/>
    <property type="match status" value="1"/>
</dbReference>
<dbReference type="STRING" id="1945662.B0A89_03540"/>
<dbReference type="PANTHER" id="PTHR43156">
    <property type="entry name" value="STAGE II SPORULATION PROTEIN E-RELATED"/>
    <property type="match status" value="1"/>
</dbReference>
<dbReference type="InterPro" id="IPR011006">
    <property type="entry name" value="CheY-like_superfamily"/>
</dbReference>
<dbReference type="SMART" id="SM00331">
    <property type="entry name" value="PP2C_SIG"/>
    <property type="match status" value="1"/>
</dbReference>
<sequence length="427" mass="45868">MPELNRSRTDKPHAAPPARARARLVLLADGSRAHRQLLRLQLERAGYRVIEAADGTTALRLCREAEPDIILSDWLLDGISGLDLCRGHRGLSRNSYGFFILLTPRHDSADVTEGMQAGADDFLTKPIAGAELLARLSAAERVLDMQDTLSAANAQLRSALDRLSAAQDQINADLREARKLQLAMIRERQRSFGPIRVSLLMRPAGLIGGDLVGYHQIDERTVALHAIDVSGHGVAAALMTARVVTQIEALSQDTSLTPAQVVRALNDQMIDAVHTDSYVTLVYGRLDLPSGHVRLVQAGHPHPVVQRRGGAIETVGQGGLPVGVLPDARFEETALTLGSGDRLLIVSDGITDAASARGMLLGEEGLNTILQLNAPLSGFGLLESMCWSVSEFSSGERQDDVSALLVEHLRPAPVLAGPGRPEGRKAD</sequence>
<dbReference type="OrthoDB" id="9811749at2"/>
<dbReference type="SMART" id="SM00448">
    <property type="entry name" value="REC"/>
    <property type="match status" value="1"/>
</dbReference>
<keyword evidence="2" id="KW-0597">Phosphoprotein</keyword>
<dbReference type="RefSeq" id="WP_085376948.1">
    <property type="nucleotide sequence ID" value="NZ_CP020612.1"/>
</dbReference>
<name>A0A1W6CVG3_9RHOB</name>
<evidence type="ECO:0000256" key="2">
    <source>
        <dbReference type="PROSITE-ProRule" id="PRU00169"/>
    </source>
</evidence>
<gene>
    <name evidence="5" type="ORF">B0A89_03540</name>
</gene>
<keyword evidence="6" id="KW-1185">Reference proteome</keyword>
<evidence type="ECO:0000313" key="6">
    <source>
        <dbReference type="Proteomes" id="UP000193017"/>
    </source>
</evidence>
<dbReference type="Gene3D" id="3.40.50.2300">
    <property type="match status" value="1"/>
</dbReference>
<reference evidence="5 6" key="1">
    <citation type="submission" date="2017-03" db="EMBL/GenBank/DDBJ databases">
        <title>Genome sequence of Paracoccus contaminans isolated from a water microcosm.</title>
        <authorList>
            <person name="Aurass P."/>
            <person name="Karste S."/>
            <person name="Trost E."/>
            <person name="Glaeser S.P."/>
            <person name="Kaempfer P."/>
            <person name="Flieger A."/>
        </authorList>
    </citation>
    <scope>NUCLEOTIDE SEQUENCE [LARGE SCALE GENOMIC DNA]</scope>
    <source>
        <strain evidence="6">RKI 16-01929T\LMG 29738T\CCM 8701T\CIP 111112T</strain>
    </source>
</reference>
<organism evidence="5 6">
    <name type="scientific">Paracoccus contaminans</name>
    <dbReference type="NCBI Taxonomy" id="1945662"/>
    <lineage>
        <taxon>Bacteria</taxon>
        <taxon>Pseudomonadati</taxon>
        <taxon>Pseudomonadota</taxon>
        <taxon>Alphaproteobacteria</taxon>
        <taxon>Rhodobacterales</taxon>
        <taxon>Paracoccaceae</taxon>
        <taxon>Paracoccus</taxon>
    </lineage>
</organism>
<dbReference type="Gene3D" id="3.60.40.10">
    <property type="entry name" value="PPM-type phosphatase domain"/>
    <property type="match status" value="1"/>
</dbReference>
<dbReference type="Pfam" id="PF00072">
    <property type="entry name" value="Response_reg"/>
    <property type="match status" value="1"/>
</dbReference>